<evidence type="ECO:0000313" key="2">
    <source>
        <dbReference type="Proteomes" id="UP000001578"/>
    </source>
</evidence>
<sequence>MEWTPFFASFFFICLPDLFRGKLLHSFLMGDKKYKLVFIGFKHRYQACRGASAFVNM</sequence>
<protein>
    <submittedName>
        <fullName evidence="1">Uncharacterized protein</fullName>
    </submittedName>
</protein>
<dbReference type="AlphaFoldDB" id="A4INQ1"/>
<gene>
    <name evidence="1" type="ordered locus">GTNG_1589</name>
</gene>
<reference evidence="1 2" key="1">
    <citation type="journal article" date="2007" name="Proc. Natl. Acad. Sci. U.S.A.">
        <title>Genome and proteome of long-chain alkane degrading Geobacillus thermodenitrificans NG80-2 isolated from a deep-subsurface oil reservoir.</title>
        <authorList>
            <person name="Feng L."/>
            <person name="Wang W."/>
            <person name="Cheng J."/>
            <person name="Ren Y."/>
            <person name="Zhao G."/>
            <person name="Gao C."/>
            <person name="Tang Y."/>
            <person name="Liu X."/>
            <person name="Han W."/>
            <person name="Peng X."/>
            <person name="Liu R."/>
            <person name="Wang L."/>
        </authorList>
    </citation>
    <scope>NUCLEOTIDE SEQUENCE [LARGE SCALE GENOMIC DNA]</scope>
    <source>
        <strain evidence="1 2">NG80-2</strain>
    </source>
</reference>
<proteinExistence type="predicted"/>
<dbReference type="Proteomes" id="UP000001578">
    <property type="component" value="Chromosome"/>
</dbReference>
<accession>A4INQ1</accession>
<organism evidence="1 2">
    <name type="scientific">Geobacillus thermodenitrificans (strain NG80-2)</name>
    <dbReference type="NCBI Taxonomy" id="420246"/>
    <lineage>
        <taxon>Bacteria</taxon>
        <taxon>Bacillati</taxon>
        <taxon>Bacillota</taxon>
        <taxon>Bacilli</taxon>
        <taxon>Bacillales</taxon>
        <taxon>Anoxybacillaceae</taxon>
        <taxon>Geobacillus</taxon>
    </lineage>
</organism>
<dbReference type="HOGENOM" id="CLU_2990281_0_0_9"/>
<dbReference type="KEGG" id="gtn:GTNG_1589"/>
<evidence type="ECO:0000313" key="1">
    <source>
        <dbReference type="EMBL" id="ABO66955.1"/>
    </source>
</evidence>
<name>A4INQ1_GEOTN</name>
<dbReference type="EMBL" id="CP000557">
    <property type="protein sequence ID" value="ABO66955.1"/>
    <property type="molecule type" value="Genomic_DNA"/>
</dbReference>